<dbReference type="GO" id="GO:0051015">
    <property type="term" value="F:actin filament binding"/>
    <property type="evidence" value="ECO:0007669"/>
    <property type="project" value="InterPro"/>
</dbReference>
<evidence type="ECO:0000313" key="2">
    <source>
        <dbReference type="EMBL" id="KAK2623549.1"/>
    </source>
</evidence>
<dbReference type="Pfam" id="PF00626">
    <property type="entry name" value="Gelsolin"/>
    <property type="match status" value="3"/>
</dbReference>
<dbReference type="InterPro" id="IPR036180">
    <property type="entry name" value="Gelsolin-like_dom_sf"/>
</dbReference>
<feature type="domain" description="Gelsolin-like" evidence="1">
    <location>
        <begin position="190"/>
        <end position="239"/>
    </location>
</feature>
<evidence type="ECO:0000259" key="1">
    <source>
        <dbReference type="Pfam" id="PF00626"/>
    </source>
</evidence>
<protein>
    <recommendedName>
        <fullName evidence="1">Gelsolin-like domain-containing protein</fullName>
    </recommendedName>
</protein>
<dbReference type="GO" id="GO:0005737">
    <property type="term" value="C:cytoplasm"/>
    <property type="evidence" value="ECO:0007669"/>
    <property type="project" value="TreeGrafter"/>
</dbReference>
<dbReference type="Proteomes" id="UP001285354">
    <property type="component" value="Unassembled WGS sequence"/>
</dbReference>
<dbReference type="SMART" id="SM00262">
    <property type="entry name" value="GEL"/>
    <property type="match status" value="3"/>
</dbReference>
<dbReference type="InterPro" id="IPR007123">
    <property type="entry name" value="Gelsolin-like_dom"/>
</dbReference>
<keyword evidence="3" id="KW-1185">Reference proteome</keyword>
<dbReference type="PANTHER" id="PTHR11977:SF130">
    <property type="entry name" value="SEVERIN"/>
    <property type="match status" value="1"/>
</dbReference>
<gene>
    <name evidence="2" type="ORF">QTJ16_007103</name>
</gene>
<name>A0AAD9SUX4_9HELO</name>
<dbReference type="PANTHER" id="PTHR11977">
    <property type="entry name" value="VILLIN"/>
    <property type="match status" value="1"/>
</dbReference>
<reference evidence="2" key="1">
    <citation type="submission" date="2023-06" db="EMBL/GenBank/DDBJ databases">
        <title>Draft genome of Marssonina rosae.</title>
        <authorList>
            <person name="Cheng Q."/>
        </authorList>
    </citation>
    <scope>NUCLEOTIDE SEQUENCE</scope>
    <source>
        <strain evidence="2">R4</strain>
    </source>
</reference>
<dbReference type="EMBL" id="JAUBYV010000013">
    <property type="protein sequence ID" value="KAK2623549.1"/>
    <property type="molecule type" value="Genomic_DNA"/>
</dbReference>
<feature type="domain" description="Gelsolin-like" evidence="1">
    <location>
        <begin position="314"/>
        <end position="386"/>
    </location>
</feature>
<feature type="domain" description="Gelsolin-like" evidence="1">
    <location>
        <begin position="70"/>
        <end position="147"/>
    </location>
</feature>
<dbReference type="GO" id="GO:0008154">
    <property type="term" value="P:actin polymerization or depolymerization"/>
    <property type="evidence" value="ECO:0007669"/>
    <property type="project" value="TreeGrafter"/>
</dbReference>
<evidence type="ECO:0000313" key="3">
    <source>
        <dbReference type="Proteomes" id="UP001285354"/>
    </source>
</evidence>
<sequence>MPPNHGLTHLKEYEIKDSNAELIGTEIDHRVKYNSAATEPAWNDGRVGQLAGLYIWRVEDFEVIAWPQEKAGQFYDGDSYIVLHSYKVGERDGREKLVHEIFFWLGSKTSQDEAGTAAYKTVELDEFLRGVATQRRETQEQPSEDFLELFPRLRILAGGVRSGFTHVEEETPREVTTLLRIYKNDAGPVVVVEVEPTSRSLDEDDVFVLDKGDKIWVWQGKKCSPMEKARGAQVVHDMTLAKHIDVEVLSQTDSRSRVFINLLGGEDITKSEFKAARPGIPTQAPGSRKKKLFRLSDASGHLTFDLVKDGQQVQREDLDGNDVFLLDAGTVVWVWRGLDASKRERALWLKVAQSYIRQLQEKSGNTNLNATPLAAVVEGNESPAFLRAIQA</sequence>
<dbReference type="SUPFAM" id="SSF82754">
    <property type="entry name" value="C-terminal, gelsolin-like domain of Sec23/24"/>
    <property type="match status" value="1"/>
</dbReference>
<dbReference type="Gene3D" id="3.40.20.10">
    <property type="entry name" value="Severin"/>
    <property type="match status" value="3"/>
</dbReference>
<comment type="caution">
    <text evidence="2">The sequence shown here is derived from an EMBL/GenBank/DDBJ whole genome shotgun (WGS) entry which is preliminary data.</text>
</comment>
<dbReference type="SUPFAM" id="SSF55753">
    <property type="entry name" value="Actin depolymerizing proteins"/>
    <property type="match status" value="2"/>
</dbReference>
<dbReference type="PRINTS" id="PR00597">
    <property type="entry name" value="GELSOLIN"/>
</dbReference>
<dbReference type="InterPro" id="IPR007122">
    <property type="entry name" value="Villin/Gelsolin"/>
</dbReference>
<dbReference type="InterPro" id="IPR029006">
    <property type="entry name" value="ADF-H/Gelsolin-like_dom_sf"/>
</dbReference>
<proteinExistence type="predicted"/>
<organism evidence="2 3">
    <name type="scientific">Diplocarpon rosae</name>
    <dbReference type="NCBI Taxonomy" id="946125"/>
    <lineage>
        <taxon>Eukaryota</taxon>
        <taxon>Fungi</taxon>
        <taxon>Dikarya</taxon>
        <taxon>Ascomycota</taxon>
        <taxon>Pezizomycotina</taxon>
        <taxon>Leotiomycetes</taxon>
        <taxon>Helotiales</taxon>
        <taxon>Drepanopezizaceae</taxon>
        <taxon>Diplocarpon</taxon>
    </lineage>
</organism>
<dbReference type="GO" id="GO:0015629">
    <property type="term" value="C:actin cytoskeleton"/>
    <property type="evidence" value="ECO:0007669"/>
    <property type="project" value="TreeGrafter"/>
</dbReference>
<accession>A0AAD9SUX4</accession>
<dbReference type="AlphaFoldDB" id="A0AAD9SUX4"/>
<dbReference type="CDD" id="cd11290">
    <property type="entry name" value="gelsolin_S1_like"/>
    <property type="match status" value="1"/>
</dbReference>